<name>A0A3G7TI73_9PSED</name>
<dbReference type="EMBL" id="CP027753">
    <property type="protein sequence ID" value="AZE46039.1"/>
    <property type="molecule type" value="Genomic_DNA"/>
</dbReference>
<dbReference type="Proteomes" id="UP000268048">
    <property type="component" value="Chromosome"/>
</dbReference>
<evidence type="ECO:0000313" key="1">
    <source>
        <dbReference type="EMBL" id="AZE46039.1"/>
    </source>
</evidence>
<proteinExistence type="predicted"/>
<protein>
    <submittedName>
        <fullName evidence="1">Uncharacterized protein</fullName>
    </submittedName>
</protein>
<gene>
    <name evidence="1" type="ORF">C4K04_0335</name>
</gene>
<accession>A0A3G7TI73</accession>
<evidence type="ECO:0000313" key="2">
    <source>
        <dbReference type="Proteomes" id="UP000268048"/>
    </source>
</evidence>
<organism evidence="1 2">
    <name type="scientific">Pseudomonas chlororaphis</name>
    <dbReference type="NCBI Taxonomy" id="587753"/>
    <lineage>
        <taxon>Bacteria</taxon>
        <taxon>Pseudomonadati</taxon>
        <taxon>Pseudomonadota</taxon>
        <taxon>Gammaproteobacteria</taxon>
        <taxon>Pseudomonadales</taxon>
        <taxon>Pseudomonadaceae</taxon>
        <taxon>Pseudomonas</taxon>
    </lineage>
</organism>
<sequence length="38" mass="4068">MSGPGIGILFSFPAAVQPLSTARAWGLRNARRNGDIRI</sequence>
<dbReference type="AlphaFoldDB" id="A0A3G7TI73"/>
<reference evidence="1 2" key="1">
    <citation type="submission" date="2018-03" db="EMBL/GenBank/DDBJ databases">
        <title>Diversity of phytobeneficial traits revealed by whole-genome analysis of worldwide-isolated phenazine-producing Pseudomonas spp.</title>
        <authorList>
            <person name="Biessy A."/>
            <person name="Novinscak A."/>
            <person name="Blom J."/>
            <person name="Leger G."/>
            <person name="Thomashow L.S."/>
            <person name="Cazorla F.M."/>
            <person name="Josic D."/>
            <person name="Filion M."/>
        </authorList>
    </citation>
    <scope>NUCLEOTIDE SEQUENCE [LARGE SCALE GENOMIC DNA]</scope>
    <source>
        <strain evidence="1 2">B25</strain>
    </source>
</reference>